<dbReference type="Proteomes" id="UP001447008">
    <property type="component" value="Unassembled WGS sequence"/>
</dbReference>
<protein>
    <recommendedName>
        <fullName evidence="4">Branched-chain amino acid transport protein (AzlD)</fullName>
    </recommendedName>
</protein>
<organism evidence="2 3">
    <name type="scientific">Pseudoalteromonas qingdaonensis</name>
    <dbReference type="NCBI Taxonomy" id="3131913"/>
    <lineage>
        <taxon>Bacteria</taxon>
        <taxon>Pseudomonadati</taxon>
        <taxon>Pseudomonadota</taxon>
        <taxon>Gammaproteobacteria</taxon>
        <taxon>Alteromonadales</taxon>
        <taxon>Pseudoalteromonadaceae</taxon>
        <taxon>Pseudoalteromonas</taxon>
    </lineage>
</organism>
<evidence type="ECO:0000313" key="2">
    <source>
        <dbReference type="EMBL" id="MEM0515296.1"/>
    </source>
</evidence>
<reference evidence="2 3" key="1">
    <citation type="submission" date="2024-03" db="EMBL/GenBank/DDBJ databases">
        <title>Pseudoalteromonas qingdaonensis sp. nov., isolated from the intestines of marine benthic organisms.</title>
        <authorList>
            <person name="Lin X."/>
            <person name="Fang S."/>
            <person name="Hu X."/>
        </authorList>
    </citation>
    <scope>NUCLEOTIDE SEQUENCE [LARGE SCALE GENOMIC DNA]</scope>
    <source>
        <strain evidence="2 3">YIC-827</strain>
    </source>
</reference>
<sequence>MQHPLFLLTFFIGTFIGFRFVLAYLRVKDEVNKRAAALTISFLAIQLACGWLSNLLNLVEPTTLVASVILFAFVLRKVLILKLWQLIVIPIVVSMISTLFMAITFMLAIRLFGPIGVN</sequence>
<evidence type="ECO:0008006" key="4">
    <source>
        <dbReference type="Google" id="ProtNLM"/>
    </source>
</evidence>
<dbReference type="RefSeq" id="WP_342677823.1">
    <property type="nucleotide sequence ID" value="NZ_JBCGCU010000006.1"/>
</dbReference>
<comment type="caution">
    <text evidence="2">The sequence shown here is derived from an EMBL/GenBank/DDBJ whole genome shotgun (WGS) entry which is preliminary data.</text>
</comment>
<keyword evidence="3" id="KW-1185">Reference proteome</keyword>
<feature type="transmembrane region" description="Helical" evidence="1">
    <location>
        <begin position="37"/>
        <end position="56"/>
    </location>
</feature>
<keyword evidence="1" id="KW-0472">Membrane</keyword>
<feature type="transmembrane region" description="Helical" evidence="1">
    <location>
        <begin position="6"/>
        <end position="25"/>
    </location>
</feature>
<dbReference type="EMBL" id="JBCGCU010000006">
    <property type="protein sequence ID" value="MEM0515296.1"/>
    <property type="molecule type" value="Genomic_DNA"/>
</dbReference>
<keyword evidence="1" id="KW-0812">Transmembrane</keyword>
<evidence type="ECO:0000256" key="1">
    <source>
        <dbReference type="SAM" id="Phobius"/>
    </source>
</evidence>
<evidence type="ECO:0000313" key="3">
    <source>
        <dbReference type="Proteomes" id="UP001447008"/>
    </source>
</evidence>
<proteinExistence type="predicted"/>
<name>A0ABU9MVJ3_9GAMM</name>
<accession>A0ABU9MVJ3</accession>
<gene>
    <name evidence="2" type="ORF">WCN91_07605</name>
</gene>
<feature type="transmembrane region" description="Helical" evidence="1">
    <location>
        <begin position="62"/>
        <end position="79"/>
    </location>
</feature>
<feature type="transmembrane region" description="Helical" evidence="1">
    <location>
        <begin position="86"/>
        <end position="112"/>
    </location>
</feature>
<keyword evidence="1" id="KW-1133">Transmembrane helix</keyword>